<comment type="subcellular location">
    <subcellularLocation>
        <location evidence="1">Cell membrane</location>
        <topology evidence="1">Multi-pass membrane protein</topology>
    </subcellularLocation>
</comment>
<feature type="transmembrane region" description="Helical" evidence="7">
    <location>
        <begin position="26"/>
        <end position="54"/>
    </location>
</feature>
<organism evidence="8 9">
    <name type="scientific">Desulfoscipio geothermicus DSM 3669</name>
    <dbReference type="NCBI Taxonomy" id="1121426"/>
    <lineage>
        <taxon>Bacteria</taxon>
        <taxon>Bacillati</taxon>
        <taxon>Bacillota</taxon>
        <taxon>Clostridia</taxon>
        <taxon>Eubacteriales</taxon>
        <taxon>Desulfallaceae</taxon>
        <taxon>Desulfoscipio</taxon>
    </lineage>
</organism>
<evidence type="ECO:0000256" key="7">
    <source>
        <dbReference type="SAM" id="Phobius"/>
    </source>
</evidence>
<dbReference type="Proteomes" id="UP000199584">
    <property type="component" value="Unassembled WGS sequence"/>
</dbReference>
<keyword evidence="9" id="KW-1185">Reference proteome</keyword>
<keyword evidence="4 7" id="KW-0812">Transmembrane</keyword>
<dbReference type="InterPro" id="IPR035906">
    <property type="entry name" value="MetI-like_sf"/>
</dbReference>
<sequence length="94" mass="10184">MALVSWKLSSQKAAAKVGKNGLLGHILANMGISLIFTWWAAVLAAAVVAFPLMYQSARAAFKSVDINYEKAARPWERVSSGYSSSLPFPWPGRA</sequence>
<proteinExistence type="predicted"/>
<name>A0A1I6ECT4_9FIRM</name>
<evidence type="ECO:0000256" key="1">
    <source>
        <dbReference type="ARBA" id="ARBA00004651"/>
    </source>
</evidence>
<dbReference type="GO" id="GO:0005886">
    <property type="term" value="C:plasma membrane"/>
    <property type="evidence" value="ECO:0007669"/>
    <property type="project" value="UniProtKB-SubCell"/>
</dbReference>
<dbReference type="Gene3D" id="1.10.3720.10">
    <property type="entry name" value="MetI-like"/>
    <property type="match status" value="1"/>
</dbReference>
<keyword evidence="5 7" id="KW-1133">Transmembrane helix</keyword>
<evidence type="ECO:0000256" key="3">
    <source>
        <dbReference type="ARBA" id="ARBA00022475"/>
    </source>
</evidence>
<dbReference type="STRING" id="39060.SAMN05660706_1363"/>
<evidence type="ECO:0000256" key="2">
    <source>
        <dbReference type="ARBA" id="ARBA00022448"/>
    </source>
</evidence>
<keyword evidence="3" id="KW-1003">Cell membrane</keyword>
<dbReference type="PANTHER" id="PTHR30183">
    <property type="entry name" value="MOLYBDENUM TRANSPORT SYSTEM PERMEASE PROTEIN MODB"/>
    <property type="match status" value="1"/>
</dbReference>
<dbReference type="AlphaFoldDB" id="A0A1I6ECT4"/>
<protein>
    <submittedName>
        <fullName evidence="8">Molybdate transport system permease protein</fullName>
    </submittedName>
</protein>
<dbReference type="SUPFAM" id="SSF161098">
    <property type="entry name" value="MetI-like"/>
    <property type="match status" value="1"/>
</dbReference>
<dbReference type="EMBL" id="FOYM01000036">
    <property type="protein sequence ID" value="SFR15515.1"/>
    <property type="molecule type" value="Genomic_DNA"/>
</dbReference>
<evidence type="ECO:0000256" key="4">
    <source>
        <dbReference type="ARBA" id="ARBA00022692"/>
    </source>
</evidence>
<evidence type="ECO:0000313" key="8">
    <source>
        <dbReference type="EMBL" id="SFR15515.1"/>
    </source>
</evidence>
<accession>A0A1I6ECT4</accession>
<evidence type="ECO:0000256" key="5">
    <source>
        <dbReference type="ARBA" id="ARBA00022989"/>
    </source>
</evidence>
<evidence type="ECO:0000313" key="9">
    <source>
        <dbReference type="Proteomes" id="UP000199584"/>
    </source>
</evidence>
<keyword evidence="2" id="KW-0813">Transport</keyword>
<dbReference type="PANTHER" id="PTHR30183:SF3">
    <property type="entry name" value="MOLYBDENUM TRANSPORT SYSTEM PERMEASE PROTEIN MODB"/>
    <property type="match status" value="1"/>
</dbReference>
<gene>
    <name evidence="8" type="ORF">SAMN05660706_1363</name>
</gene>
<reference evidence="9" key="1">
    <citation type="submission" date="2016-10" db="EMBL/GenBank/DDBJ databases">
        <authorList>
            <person name="Varghese N."/>
            <person name="Submissions S."/>
        </authorList>
    </citation>
    <scope>NUCLEOTIDE SEQUENCE [LARGE SCALE GENOMIC DNA]</scope>
    <source>
        <strain evidence="9">DSM 3669</strain>
    </source>
</reference>
<evidence type="ECO:0000256" key="6">
    <source>
        <dbReference type="ARBA" id="ARBA00023136"/>
    </source>
</evidence>
<keyword evidence="6 7" id="KW-0472">Membrane</keyword>